<name>A0A7C9QS19_9PROT</name>
<dbReference type="Pfam" id="PF04403">
    <property type="entry name" value="PqiA"/>
    <property type="match status" value="1"/>
</dbReference>
<dbReference type="AlphaFoldDB" id="A0A7C9QS19"/>
<dbReference type="RefSeq" id="WP_163674754.1">
    <property type="nucleotide sequence ID" value="NZ_JAAIYP010000009.1"/>
</dbReference>
<reference evidence="2 3" key="1">
    <citation type="submission" date="2020-02" db="EMBL/GenBank/DDBJ databases">
        <authorList>
            <person name="Dziuba M."/>
            <person name="Kuznetsov B."/>
            <person name="Mardanov A."/>
            <person name="Ravin N."/>
            <person name="Grouzdev D."/>
        </authorList>
    </citation>
    <scope>NUCLEOTIDE SEQUENCE [LARGE SCALE GENOMIC DNA]</scope>
    <source>
        <strain evidence="2 3">SpK</strain>
    </source>
</reference>
<dbReference type="InterPro" id="IPR007498">
    <property type="entry name" value="PqiA-like"/>
</dbReference>
<feature type="transmembrane region" description="Helical" evidence="1">
    <location>
        <begin position="138"/>
        <end position="156"/>
    </location>
</feature>
<keyword evidence="1" id="KW-1133">Transmembrane helix</keyword>
<dbReference type="Proteomes" id="UP000480684">
    <property type="component" value="Unassembled WGS sequence"/>
</dbReference>
<proteinExistence type="predicted"/>
<feature type="transmembrane region" description="Helical" evidence="1">
    <location>
        <begin position="168"/>
        <end position="187"/>
    </location>
</feature>
<feature type="transmembrane region" description="Helical" evidence="1">
    <location>
        <begin position="94"/>
        <end position="118"/>
    </location>
</feature>
<feature type="transmembrane region" description="Helical" evidence="1">
    <location>
        <begin position="45"/>
        <end position="65"/>
    </location>
</feature>
<keyword evidence="1" id="KW-0812">Transmembrane</keyword>
<dbReference type="EMBL" id="JAAIYP010000009">
    <property type="protein sequence ID" value="NFV79064.1"/>
    <property type="molecule type" value="Genomic_DNA"/>
</dbReference>
<evidence type="ECO:0000256" key="1">
    <source>
        <dbReference type="SAM" id="Phobius"/>
    </source>
</evidence>
<accession>A0A7C9QS19</accession>
<sequence>MDHLCACPICDALHHRPSLGRGEKAICVRCGTVVARRHRLAPDQVLALVVAALMVFAIANAFPIVNLRVQGLYSATTLWGAVAALWAEGRQGMALLVFATTQAFPLLDLCCTLALLWAARNRERPRWFAPLLRFLQQVRPWGMVEVFMLGVVVSLVKLSGMAAMVPGVALWAFAILTVLMAAILSFHPHQLWHEPADD</sequence>
<organism evidence="2 3">
    <name type="scientific">Magnetospirillum aberrantis SpK</name>
    <dbReference type="NCBI Taxonomy" id="908842"/>
    <lineage>
        <taxon>Bacteria</taxon>
        <taxon>Pseudomonadati</taxon>
        <taxon>Pseudomonadota</taxon>
        <taxon>Alphaproteobacteria</taxon>
        <taxon>Rhodospirillales</taxon>
        <taxon>Rhodospirillaceae</taxon>
        <taxon>Magnetospirillum</taxon>
    </lineage>
</organism>
<feature type="transmembrane region" description="Helical" evidence="1">
    <location>
        <begin position="71"/>
        <end position="87"/>
    </location>
</feature>
<evidence type="ECO:0000313" key="2">
    <source>
        <dbReference type="EMBL" id="NFV79064.1"/>
    </source>
</evidence>
<keyword evidence="3" id="KW-1185">Reference proteome</keyword>
<evidence type="ECO:0000313" key="3">
    <source>
        <dbReference type="Proteomes" id="UP000480684"/>
    </source>
</evidence>
<protein>
    <submittedName>
        <fullName evidence="2">Paraquat-inducible protein A</fullName>
    </submittedName>
</protein>
<keyword evidence="1" id="KW-0472">Membrane</keyword>
<gene>
    <name evidence="2" type="ORF">G4223_02900</name>
</gene>
<comment type="caution">
    <text evidence="2">The sequence shown here is derived from an EMBL/GenBank/DDBJ whole genome shotgun (WGS) entry which is preliminary data.</text>
</comment>